<sequence length="152" mass="17502">MDRGGVSGRPDEIYFLINGFGPGCAPIWINRARDFRARVHVTFKYYRLETDENAPRFFVVEIGLPDLWSVISDPWYFHFCRNVSIFPALGMGRIFSIDHNQELSFSPGRIVFPGLRKDDLLEGDDPHQHRNAQGRDGNGHQLRKLVFSILLL</sequence>
<evidence type="ECO:0000313" key="2">
    <source>
        <dbReference type="Proteomes" id="UP000887013"/>
    </source>
</evidence>
<dbReference type="AlphaFoldDB" id="A0A8X6QHQ9"/>
<proteinExistence type="predicted"/>
<keyword evidence="2" id="KW-1185">Reference proteome</keyword>
<dbReference type="EMBL" id="BMAW01126022">
    <property type="protein sequence ID" value="GFU15032.1"/>
    <property type="molecule type" value="Genomic_DNA"/>
</dbReference>
<name>A0A8X6QHQ9_NEPPI</name>
<organism evidence="1 2">
    <name type="scientific">Nephila pilipes</name>
    <name type="common">Giant wood spider</name>
    <name type="synonym">Nephila maculata</name>
    <dbReference type="NCBI Taxonomy" id="299642"/>
    <lineage>
        <taxon>Eukaryota</taxon>
        <taxon>Metazoa</taxon>
        <taxon>Ecdysozoa</taxon>
        <taxon>Arthropoda</taxon>
        <taxon>Chelicerata</taxon>
        <taxon>Arachnida</taxon>
        <taxon>Araneae</taxon>
        <taxon>Araneomorphae</taxon>
        <taxon>Entelegynae</taxon>
        <taxon>Araneoidea</taxon>
        <taxon>Nephilidae</taxon>
        <taxon>Nephila</taxon>
    </lineage>
</organism>
<dbReference type="Proteomes" id="UP000887013">
    <property type="component" value="Unassembled WGS sequence"/>
</dbReference>
<gene>
    <name evidence="1" type="ORF">NPIL_269451</name>
</gene>
<reference evidence="1" key="1">
    <citation type="submission" date="2020-08" db="EMBL/GenBank/DDBJ databases">
        <title>Multicomponent nature underlies the extraordinary mechanical properties of spider dragline silk.</title>
        <authorList>
            <person name="Kono N."/>
            <person name="Nakamura H."/>
            <person name="Mori M."/>
            <person name="Yoshida Y."/>
            <person name="Ohtoshi R."/>
            <person name="Malay A.D."/>
            <person name="Moran D.A.P."/>
            <person name="Tomita M."/>
            <person name="Numata K."/>
            <person name="Arakawa K."/>
        </authorList>
    </citation>
    <scope>NUCLEOTIDE SEQUENCE</scope>
</reference>
<evidence type="ECO:0000313" key="1">
    <source>
        <dbReference type="EMBL" id="GFU15032.1"/>
    </source>
</evidence>
<comment type="caution">
    <text evidence="1">The sequence shown here is derived from an EMBL/GenBank/DDBJ whole genome shotgun (WGS) entry which is preliminary data.</text>
</comment>
<accession>A0A8X6QHQ9</accession>
<protein>
    <submittedName>
        <fullName evidence="1">Uncharacterized protein</fullName>
    </submittedName>
</protein>